<reference evidence="1 2" key="1">
    <citation type="journal article" date="2014" name="Agronomy (Basel)">
        <title>A Draft Genome Sequence for Ensete ventricosum, the Drought-Tolerant Tree Against Hunger.</title>
        <authorList>
            <person name="Harrison J."/>
            <person name="Moore K.A."/>
            <person name="Paszkiewicz K."/>
            <person name="Jones T."/>
            <person name="Grant M."/>
            <person name="Ambacheew D."/>
            <person name="Muzemil S."/>
            <person name="Studholme D.J."/>
        </authorList>
    </citation>
    <scope>NUCLEOTIDE SEQUENCE [LARGE SCALE GENOMIC DNA]</scope>
</reference>
<evidence type="ECO:0000313" key="1">
    <source>
        <dbReference type="EMBL" id="RRT40353.1"/>
    </source>
</evidence>
<comment type="caution">
    <text evidence="1">The sequence shown here is derived from an EMBL/GenBank/DDBJ whole genome shotgun (WGS) entry which is preliminary data.</text>
</comment>
<accession>A0A426XLJ4</accession>
<sequence>MSLTPSTDHDRAVSSSVFELEGRSIGVRLAGPSLDQELDHLVHGWTQSRGAAGAANGDPEYLDHLLFHWVP</sequence>
<protein>
    <submittedName>
        <fullName evidence="1">Uncharacterized protein</fullName>
    </submittedName>
</protein>
<organism evidence="1 2">
    <name type="scientific">Ensete ventricosum</name>
    <name type="common">Abyssinian banana</name>
    <name type="synonym">Musa ensete</name>
    <dbReference type="NCBI Taxonomy" id="4639"/>
    <lineage>
        <taxon>Eukaryota</taxon>
        <taxon>Viridiplantae</taxon>
        <taxon>Streptophyta</taxon>
        <taxon>Embryophyta</taxon>
        <taxon>Tracheophyta</taxon>
        <taxon>Spermatophyta</taxon>
        <taxon>Magnoliopsida</taxon>
        <taxon>Liliopsida</taxon>
        <taxon>Zingiberales</taxon>
        <taxon>Musaceae</taxon>
        <taxon>Ensete</taxon>
    </lineage>
</organism>
<name>A0A426XLJ4_ENSVE</name>
<gene>
    <name evidence="1" type="ORF">B296_00036324</name>
</gene>
<dbReference type="AlphaFoldDB" id="A0A426XLJ4"/>
<dbReference type="EMBL" id="AMZH03019446">
    <property type="protein sequence ID" value="RRT40353.1"/>
    <property type="molecule type" value="Genomic_DNA"/>
</dbReference>
<proteinExistence type="predicted"/>
<dbReference type="Proteomes" id="UP000287651">
    <property type="component" value="Unassembled WGS sequence"/>
</dbReference>
<evidence type="ECO:0000313" key="2">
    <source>
        <dbReference type="Proteomes" id="UP000287651"/>
    </source>
</evidence>